<comment type="caution">
    <text evidence="1">The sequence shown here is derived from an EMBL/GenBank/DDBJ whole genome shotgun (WGS) entry which is preliminary data.</text>
</comment>
<keyword evidence="2" id="KW-1185">Reference proteome</keyword>
<dbReference type="STRING" id="52689.AKG39_19070"/>
<evidence type="ECO:0000313" key="2">
    <source>
        <dbReference type="Proteomes" id="UP000036873"/>
    </source>
</evidence>
<dbReference type="Pfam" id="PF12640">
    <property type="entry name" value="UPF0489"/>
    <property type="match status" value="1"/>
</dbReference>
<dbReference type="AlphaFoldDB" id="A0A0L6TV94"/>
<name>A0A0L6TV94_9FIRM</name>
<accession>A0A0L6TV94</accession>
<dbReference type="Proteomes" id="UP000036873">
    <property type="component" value="Unassembled WGS sequence"/>
</dbReference>
<dbReference type="InterPro" id="IPR024131">
    <property type="entry name" value="UPF0489"/>
</dbReference>
<organism evidence="1 2">
    <name type="scientific">Acetobacterium bakii</name>
    <dbReference type="NCBI Taxonomy" id="52689"/>
    <lineage>
        <taxon>Bacteria</taxon>
        <taxon>Bacillati</taxon>
        <taxon>Bacillota</taxon>
        <taxon>Clostridia</taxon>
        <taxon>Eubacteriales</taxon>
        <taxon>Eubacteriaceae</taxon>
        <taxon>Acetobacterium</taxon>
    </lineage>
</organism>
<gene>
    <name evidence="1" type="ORF">AKG39_19070</name>
</gene>
<protein>
    <submittedName>
        <fullName evidence="1">Uncharacterized protein</fullName>
    </submittedName>
</protein>
<reference evidence="2" key="1">
    <citation type="submission" date="2015-07" db="EMBL/GenBank/DDBJ databases">
        <title>Draft genome sequence of Acetobacterium bakii DSM 8293, a potential psychrophilic chemical producer through syngas fermentation.</title>
        <authorList>
            <person name="Song Y."/>
            <person name="Hwang S."/>
            <person name="Cho B.-K."/>
        </authorList>
    </citation>
    <scope>NUCLEOTIDE SEQUENCE [LARGE SCALE GENOMIC DNA]</scope>
    <source>
        <strain evidence="2">DSM 8239</strain>
    </source>
</reference>
<dbReference type="PATRIC" id="fig|52689.4.peg.4003"/>
<evidence type="ECO:0000313" key="1">
    <source>
        <dbReference type="EMBL" id="KNZ40183.1"/>
    </source>
</evidence>
<sequence length="242" mass="27904">MAMVMASNNINPKCVSLRAKKIVVVDDHQYVLLAWAELFKKTQKAHTLVSIDYHPDTNPSFWLYAFQKAMAIDPDREASLVPIFQQKLMASIDPLDIKSVERVMEKMRNDEHINTAMNLGYLKNYHMINCMEKHQYETGHHYLVANENFGSLDDKMFKDAGFSVKSIEKEAYILDIDLDYFSSRESFQYQSEKSIVFKKLVLGASLITIARSVTYFDYLKKDDFSIAECEDNLITLIGKIIS</sequence>
<dbReference type="EMBL" id="LGYO01000080">
    <property type="protein sequence ID" value="KNZ40183.1"/>
    <property type="molecule type" value="Genomic_DNA"/>
</dbReference>
<dbReference type="OrthoDB" id="1887524at2"/>
<proteinExistence type="predicted"/>